<evidence type="ECO:0000313" key="4">
    <source>
        <dbReference type="Proteomes" id="UP000198521"/>
    </source>
</evidence>
<dbReference type="PANTHER" id="PTHR43792:SF1">
    <property type="entry name" value="N-ACETYLTRANSFERASE DOMAIN-CONTAINING PROTEIN"/>
    <property type="match status" value="1"/>
</dbReference>
<evidence type="ECO:0000259" key="2">
    <source>
        <dbReference type="PROSITE" id="PS51186"/>
    </source>
</evidence>
<dbReference type="PANTHER" id="PTHR43792">
    <property type="entry name" value="GNAT FAMILY, PUTATIVE (AFU_ORTHOLOGUE AFUA_3G00765)-RELATED-RELATED"/>
    <property type="match status" value="1"/>
</dbReference>
<dbReference type="Pfam" id="PF13302">
    <property type="entry name" value="Acetyltransf_3"/>
    <property type="match status" value="1"/>
</dbReference>
<dbReference type="Proteomes" id="UP000198521">
    <property type="component" value="Unassembled WGS sequence"/>
</dbReference>
<protein>
    <submittedName>
        <fullName evidence="3">Protein N-acetyltransferase, RimJ/RimL family</fullName>
    </submittedName>
</protein>
<feature type="domain" description="N-acetyltransferase" evidence="2">
    <location>
        <begin position="33"/>
        <end position="190"/>
    </location>
</feature>
<gene>
    <name evidence="3" type="ORF">SAMN04487910_0844</name>
</gene>
<dbReference type="InterPro" id="IPR016181">
    <property type="entry name" value="Acyl_CoA_acyltransferase"/>
</dbReference>
<evidence type="ECO:0000256" key="1">
    <source>
        <dbReference type="SAM" id="MobiDB-lite"/>
    </source>
</evidence>
<reference evidence="3 4" key="1">
    <citation type="submission" date="2016-10" db="EMBL/GenBank/DDBJ databases">
        <authorList>
            <person name="de Groot N.N."/>
        </authorList>
    </citation>
    <scope>NUCLEOTIDE SEQUENCE [LARGE SCALE GENOMIC DNA]</scope>
    <source>
        <strain evidence="3 4">DSM 25232</strain>
    </source>
</reference>
<name>A0A1H7I524_AQUAM</name>
<dbReference type="GO" id="GO:0016747">
    <property type="term" value="F:acyltransferase activity, transferring groups other than amino-acyl groups"/>
    <property type="evidence" value="ECO:0007669"/>
    <property type="project" value="InterPro"/>
</dbReference>
<proteinExistence type="predicted"/>
<keyword evidence="4" id="KW-1185">Reference proteome</keyword>
<dbReference type="OrthoDB" id="9788916at2"/>
<accession>A0A1H7I524</accession>
<sequence length="198" mass="23103">MKLKKNIRPNPSAPKRFNPEKNKVHIITETNRLILRELQLSDARNFFLLNADSEVLKHTGDLSFKSIQDAEKFLKDYQEYKNHGFGRWAVLLKDTNEFIGWCGLKRNEEKYIDIGFRFFKNKWNKGYATESAIATLTYGFNHLHLNEIIGRVASENKSSIKVLEKLGMILWKKGNCKKIPNSLYYKINKSGFENANQK</sequence>
<dbReference type="Gene3D" id="3.40.630.30">
    <property type="match status" value="1"/>
</dbReference>
<dbReference type="InterPro" id="IPR051531">
    <property type="entry name" value="N-acetyltransferase"/>
</dbReference>
<dbReference type="InterPro" id="IPR000182">
    <property type="entry name" value="GNAT_dom"/>
</dbReference>
<dbReference type="STRING" id="1038014.SAMN04487910_0844"/>
<dbReference type="SUPFAM" id="SSF55729">
    <property type="entry name" value="Acyl-CoA N-acyltransferases (Nat)"/>
    <property type="match status" value="1"/>
</dbReference>
<evidence type="ECO:0000313" key="3">
    <source>
        <dbReference type="EMBL" id="SEK56932.1"/>
    </source>
</evidence>
<dbReference type="AlphaFoldDB" id="A0A1H7I524"/>
<feature type="region of interest" description="Disordered" evidence="1">
    <location>
        <begin position="1"/>
        <end position="20"/>
    </location>
</feature>
<dbReference type="EMBL" id="FOAB01000001">
    <property type="protein sequence ID" value="SEK56932.1"/>
    <property type="molecule type" value="Genomic_DNA"/>
</dbReference>
<keyword evidence="3" id="KW-0808">Transferase</keyword>
<dbReference type="RefSeq" id="WP_091405954.1">
    <property type="nucleotide sequence ID" value="NZ_FOAB01000001.1"/>
</dbReference>
<organism evidence="3 4">
    <name type="scientific">Aquimarina amphilecti</name>
    <dbReference type="NCBI Taxonomy" id="1038014"/>
    <lineage>
        <taxon>Bacteria</taxon>
        <taxon>Pseudomonadati</taxon>
        <taxon>Bacteroidota</taxon>
        <taxon>Flavobacteriia</taxon>
        <taxon>Flavobacteriales</taxon>
        <taxon>Flavobacteriaceae</taxon>
        <taxon>Aquimarina</taxon>
    </lineage>
</organism>
<dbReference type="PROSITE" id="PS51186">
    <property type="entry name" value="GNAT"/>
    <property type="match status" value="1"/>
</dbReference>